<dbReference type="InterPro" id="IPR050476">
    <property type="entry name" value="Insect_CytP450_Detox"/>
</dbReference>
<dbReference type="PROSITE" id="PS00086">
    <property type="entry name" value="CYTOCHROME_P450"/>
    <property type="match status" value="1"/>
</dbReference>
<dbReference type="PRINTS" id="PR00385">
    <property type="entry name" value="P450"/>
</dbReference>
<dbReference type="PANTHER" id="PTHR24292">
    <property type="entry name" value="CYTOCHROME P450"/>
    <property type="match status" value="1"/>
</dbReference>
<dbReference type="GO" id="GO:0004497">
    <property type="term" value="F:monooxygenase activity"/>
    <property type="evidence" value="ECO:0007669"/>
    <property type="project" value="UniProtKB-KW"/>
</dbReference>
<dbReference type="GO" id="GO:0005506">
    <property type="term" value="F:iron ion binding"/>
    <property type="evidence" value="ECO:0007669"/>
    <property type="project" value="InterPro"/>
</dbReference>
<reference evidence="15" key="1">
    <citation type="journal article" date="2018" name="J. Pestic. Sci.">
        <title>Studies on Aphis gossypii cytochrome P450s CYP6CY22 and CYP6CY13 using an in vitro system.</title>
        <authorList>
            <person name="Hirata K."/>
            <person name="Jouraku A."/>
            <person name="Kuwazaki S."/>
            <person name="Shimomura H."/>
            <person name="Iwasa T."/>
        </authorList>
    </citation>
    <scope>NUCLEOTIDE SEQUENCE</scope>
</reference>
<dbReference type="InterPro" id="IPR017972">
    <property type="entry name" value="Cyt_P450_CS"/>
</dbReference>
<comment type="similarity">
    <text evidence="4 14">Belongs to the cytochrome P450 family.</text>
</comment>
<comment type="subcellular location">
    <subcellularLocation>
        <location evidence="3">Endoplasmic reticulum membrane</location>
        <topology evidence="3">Peripheral membrane protein</topology>
    </subcellularLocation>
    <subcellularLocation>
        <location evidence="2">Microsome membrane</location>
        <topology evidence="2">Peripheral membrane protein</topology>
    </subcellularLocation>
</comment>
<dbReference type="EMBL" id="LC223822">
    <property type="protein sequence ID" value="BAZ96559.1"/>
    <property type="molecule type" value="mRNA"/>
</dbReference>
<keyword evidence="9 14" id="KW-0560">Oxidoreductase</keyword>
<name>A0A218PI10_APHGO</name>
<evidence type="ECO:0000256" key="3">
    <source>
        <dbReference type="ARBA" id="ARBA00004406"/>
    </source>
</evidence>
<keyword evidence="11 14" id="KW-0503">Monooxygenase</keyword>
<proteinExistence type="evidence at transcript level"/>
<keyword evidence="12" id="KW-0472">Membrane</keyword>
<evidence type="ECO:0000256" key="13">
    <source>
        <dbReference type="PIRSR" id="PIRSR602401-1"/>
    </source>
</evidence>
<accession>A0A218PI10</accession>
<keyword evidence="5 13" id="KW-0349">Heme</keyword>
<dbReference type="SUPFAM" id="SSF48264">
    <property type="entry name" value="Cytochrome P450"/>
    <property type="match status" value="1"/>
</dbReference>
<evidence type="ECO:0000256" key="4">
    <source>
        <dbReference type="ARBA" id="ARBA00010617"/>
    </source>
</evidence>
<keyword evidence="7" id="KW-0256">Endoplasmic reticulum</keyword>
<keyword evidence="6 13" id="KW-0479">Metal-binding</keyword>
<keyword evidence="8" id="KW-0492">Microsome</keyword>
<comment type="cofactor">
    <cofactor evidence="1 13">
        <name>heme</name>
        <dbReference type="ChEBI" id="CHEBI:30413"/>
    </cofactor>
</comment>
<organism evidence="15">
    <name type="scientific">Aphis gossypii</name>
    <name type="common">Cotton aphid</name>
    <dbReference type="NCBI Taxonomy" id="80765"/>
    <lineage>
        <taxon>Eukaryota</taxon>
        <taxon>Metazoa</taxon>
        <taxon>Ecdysozoa</taxon>
        <taxon>Arthropoda</taxon>
        <taxon>Hexapoda</taxon>
        <taxon>Insecta</taxon>
        <taxon>Pterygota</taxon>
        <taxon>Neoptera</taxon>
        <taxon>Paraneoptera</taxon>
        <taxon>Hemiptera</taxon>
        <taxon>Sternorrhyncha</taxon>
        <taxon>Aphidomorpha</taxon>
        <taxon>Aphidoidea</taxon>
        <taxon>Aphididae</taxon>
        <taxon>Aphidini</taxon>
        <taxon>Aphis</taxon>
        <taxon>Aphis</taxon>
    </lineage>
</organism>
<dbReference type="PRINTS" id="PR00463">
    <property type="entry name" value="EP450I"/>
</dbReference>
<evidence type="ECO:0000256" key="14">
    <source>
        <dbReference type="RuleBase" id="RU000461"/>
    </source>
</evidence>
<evidence type="ECO:0000256" key="5">
    <source>
        <dbReference type="ARBA" id="ARBA00022617"/>
    </source>
</evidence>
<dbReference type="GO" id="GO:0020037">
    <property type="term" value="F:heme binding"/>
    <property type="evidence" value="ECO:0007669"/>
    <property type="project" value="InterPro"/>
</dbReference>
<evidence type="ECO:0000256" key="7">
    <source>
        <dbReference type="ARBA" id="ARBA00022824"/>
    </source>
</evidence>
<dbReference type="Gene3D" id="1.10.630.10">
    <property type="entry name" value="Cytochrome P450"/>
    <property type="match status" value="1"/>
</dbReference>
<dbReference type="Pfam" id="PF00067">
    <property type="entry name" value="p450"/>
    <property type="match status" value="1"/>
</dbReference>
<dbReference type="PANTHER" id="PTHR24292:SF54">
    <property type="entry name" value="CYP9F3-RELATED"/>
    <property type="match status" value="1"/>
</dbReference>
<evidence type="ECO:0000256" key="8">
    <source>
        <dbReference type="ARBA" id="ARBA00022848"/>
    </source>
</evidence>
<evidence type="ECO:0000256" key="12">
    <source>
        <dbReference type="ARBA" id="ARBA00023136"/>
    </source>
</evidence>
<evidence type="ECO:0000256" key="6">
    <source>
        <dbReference type="ARBA" id="ARBA00022723"/>
    </source>
</evidence>
<evidence type="ECO:0000256" key="11">
    <source>
        <dbReference type="ARBA" id="ARBA00023033"/>
    </source>
</evidence>
<dbReference type="CDD" id="cd11056">
    <property type="entry name" value="CYP6-like"/>
    <property type="match status" value="1"/>
</dbReference>
<sequence length="513" mass="59200">MISWTIDCLFDSFTLICTPVIGVLLYYYSTSTYDKWRKANVPHTRPVPLFGNLFRMIFGLDSENETYHKIYKQFPDKKICGFYQMRTPYLMIRDPELINNVLIKDFAHFTDHGFEMDPSVNILGGSLFFMNGQKWKIMRQKMSPGFTSGKLKLMHSQIKECSKDMINYIDTKSKTTDQFDVHDIMNKYATDVIGTCAFGLKLGSMTDEDNEFRKYTKLLLKPSFRLIFTYLLQLISPKMSSILKLSSTPPEVMEYFNSSFKNVIEYREKNNLNRNDVAQTLMQARKELVLNNISYPEEKFTEMDIISNAVLMYFAGAEPVSDTLAFCLYELAMNKHIQDKLREHINRLKEKHGGEFSNDYLMDLYYADMVLTETLRKVNGTIVLFRVATKAYQVPNSSLIIEKGQKIIILTYSIHHDPKYYTNPDVFDPERFSLEEKSKRLSGTELLFGDGPRFCVGKRLAELEMKLGLSEIISKFEVSPCVKTEIPIQFAKAGGAIRPKNGIWLSLKPVVAV</sequence>
<dbReference type="GO" id="GO:0016705">
    <property type="term" value="F:oxidoreductase activity, acting on paired donors, with incorporation or reduction of molecular oxygen"/>
    <property type="evidence" value="ECO:0007669"/>
    <property type="project" value="InterPro"/>
</dbReference>
<dbReference type="InterPro" id="IPR036396">
    <property type="entry name" value="Cyt_P450_sf"/>
</dbReference>
<evidence type="ECO:0000256" key="2">
    <source>
        <dbReference type="ARBA" id="ARBA00004174"/>
    </source>
</evidence>
<keyword evidence="10 13" id="KW-0408">Iron</keyword>
<dbReference type="GO" id="GO:0005789">
    <property type="term" value="C:endoplasmic reticulum membrane"/>
    <property type="evidence" value="ECO:0007669"/>
    <property type="project" value="UniProtKB-SubCell"/>
</dbReference>
<evidence type="ECO:0000256" key="10">
    <source>
        <dbReference type="ARBA" id="ARBA00023004"/>
    </source>
</evidence>
<evidence type="ECO:0000313" key="15">
    <source>
        <dbReference type="EMBL" id="BAZ96559.1"/>
    </source>
</evidence>
<dbReference type="FunFam" id="1.10.630.10:FF:000042">
    <property type="entry name" value="Cytochrome P450"/>
    <property type="match status" value="1"/>
</dbReference>
<dbReference type="InterPro" id="IPR002401">
    <property type="entry name" value="Cyt_P450_E_grp-I"/>
</dbReference>
<protein>
    <submittedName>
        <fullName evidence="15">Cytochrome P450</fullName>
    </submittedName>
</protein>
<evidence type="ECO:0000256" key="1">
    <source>
        <dbReference type="ARBA" id="ARBA00001971"/>
    </source>
</evidence>
<feature type="binding site" description="axial binding residue" evidence="13">
    <location>
        <position position="455"/>
    </location>
    <ligand>
        <name>heme</name>
        <dbReference type="ChEBI" id="CHEBI:30413"/>
    </ligand>
    <ligandPart>
        <name>Fe</name>
        <dbReference type="ChEBI" id="CHEBI:18248"/>
    </ligandPart>
</feature>
<dbReference type="InterPro" id="IPR001128">
    <property type="entry name" value="Cyt_P450"/>
</dbReference>
<dbReference type="AlphaFoldDB" id="A0A218PI10"/>
<evidence type="ECO:0000256" key="9">
    <source>
        <dbReference type="ARBA" id="ARBA00023002"/>
    </source>
</evidence>